<dbReference type="InterPro" id="IPR027370">
    <property type="entry name" value="Znf-RING_euk"/>
</dbReference>
<evidence type="ECO:0000313" key="9">
    <source>
        <dbReference type="Proteomes" id="UP001187415"/>
    </source>
</evidence>
<keyword evidence="6" id="KW-0812">Transmembrane</keyword>
<keyword evidence="9" id="KW-1185">Reference proteome</keyword>
<dbReference type="PANTHER" id="PTHR22791">
    <property type="entry name" value="RING-TYPE DOMAIN-CONTAINING PROTEIN"/>
    <property type="match status" value="1"/>
</dbReference>
<dbReference type="Proteomes" id="UP001187415">
    <property type="component" value="Unassembled WGS sequence"/>
</dbReference>
<evidence type="ECO:0000256" key="1">
    <source>
        <dbReference type="ARBA" id="ARBA00022723"/>
    </source>
</evidence>
<dbReference type="EMBL" id="JAUPFM010000018">
    <property type="protein sequence ID" value="KAK2822352.1"/>
    <property type="molecule type" value="Genomic_DNA"/>
</dbReference>
<keyword evidence="6" id="KW-1133">Transmembrane helix</keyword>
<reference evidence="8" key="1">
    <citation type="submission" date="2023-07" db="EMBL/GenBank/DDBJ databases">
        <title>Chromosome-level Genome Assembly of Striped Snakehead (Channa striata).</title>
        <authorList>
            <person name="Liu H."/>
        </authorList>
    </citation>
    <scope>NUCLEOTIDE SEQUENCE</scope>
    <source>
        <strain evidence="8">Gz</strain>
        <tissue evidence="8">Muscle</tissue>
    </source>
</reference>
<dbReference type="SMART" id="SM00184">
    <property type="entry name" value="RING"/>
    <property type="match status" value="1"/>
</dbReference>
<dbReference type="GO" id="GO:0061630">
    <property type="term" value="F:ubiquitin protein ligase activity"/>
    <property type="evidence" value="ECO:0007669"/>
    <property type="project" value="TreeGrafter"/>
</dbReference>
<accession>A0AA88J8U7</accession>
<comment type="caution">
    <text evidence="8">The sequence shown here is derived from an EMBL/GenBank/DDBJ whole genome shotgun (WGS) entry which is preliminary data.</text>
</comment>
<dbReference type="PROSITE" id="PS00518">
    <property type="entry name" value="ZF_RING_1"/>
    <property type="match status" value="1"/>
</dbReference>
<feature type="transmembrane region" description="Helical" evidence="6">
    <location>
        <begin position="133"/>
        <end position="158"/>
    </location>
</feature>
<protein>
    <recommendedName>
        <fullName evidence="7">RING-type domain-containing protein</fullName>
    </recommendedName>
</protein>
<dbReference type="Gene3D" id="3.30.40.10">
    <property type="entry name" value="Zinc/RING finger domain, C3HC4 (zinc finger)"/>
    <property type="match status" value="1"/>
</dbReference>
<dbReference type="SUPFAM" id="SSF57850">
    <property type="entry name" value="RING/U-box"/>
    <property type="match status" value="1"/>
</dbReference>
<gene>
    <name evidence="8" type="ORF">Q5P01_022417</name>
</gene>
<dbReference type="InterPro" id="IPR017907">
    <property type="entry name" value="Znf_RING_CS"/>
</dbReference>
<name>A0AA88J8U7_CHASR</name>
<evidence type="ECO:0000256" key="3">
    <source>
        <dbReference type="ARBA" id="ARBA00022833"/>
    </source>
</evidence>
<dbReference type="InterPro" id="IPR001841">
    <property type="entry name" value="Znf_RING"/>
</dbReference>
<feature type="region of interest" description="Disordered" evidence="5">
    <location>
        <begin position="1"/>
        <end position="24"/>
    </location>
</feature>
<evidence type="ECO:0000256" key="5">
    <source>
        <dbReference type="SAM" id="MobiDB-lite"/>
    </source>
</evidence>
<feature type="compositionally biased region" description="Polar residues" evidence="5">
    <location>
        <begin position="103"/>
        <end position="114"/>
    </location>
</feature>
<evidence type="ECO:0000256" key="4">
    <source>
        <dbReference type="PROSITE-ProRule" id="PRU00175"/>
    </source>
</evidence>
<evidence type="ECO:0000256" key="6">
    <source>
        <dbReference type="SAM" id="Phobius"/>
    </source>
</evidence>
<organism evidence="8 9">
    <name type="scientific">Channa striata</name>
    <name type="common">Snakehead murrel</name>
    <name type="synonym">Ophicephalus striatus</name>
    <dbReference type="NCBI Taxonomy" id="64152"/>
    <lineage>
        <taxon>Eukaryota</taxon>
        <taxon>Metazoa</taxon>
        <taxon>Chordata</taxon>
        <taxon>Craniata</taxon>
        <taxon>Vertebrata</taxon>
        <taxon>Euteleostomi</taxon>
        <taxon>Actinopterygii</taxon>
        <taxon>Neopterygii</taxon>
        <taxon>Teleostei</taxon>
        <taxon>Neoteleostei</taxon>
        <taxon>Acanthomorphata</taxon>
        <taxon>Anabantaria</taxon>
        <taxon>Anabantiformes</taxon>
        <taxon>Channoidei</taxon>
        <taxon>Channidae</taxon>
        <taxon>Channa</taxon>
    </lineage>
</organism>
<dbReference type="InterPro" id="IPR013083">
    <property type="entry name" value="Znf_RING/FYVE/PHD"/>
</dbReference>
<dbReference type="PANTHER" id="PTHR22791:SF17">
    <property type="entry name" value="RING-TYPE DOMAIN-CONTAINING PROTEIN"/>
    <property type="match status" value="1"/>
</dbReference>
<dbReference type="GO" id="GO:0016567">
    <property type="term" value="P:protein ubiquitination"/>
    <property type="evidence" value="ECO:0007669"/>
    <property type="project" value="TreeGrafter"/>
</dbReference>
<evidence type="ECO:0000256" key="2">
    <source>
        <dbReference type="ARBA" id="ARBA00022771"/>
    </source>
</evidence>
<feature type="region of interest" description="Disordered" evidence="5">
    <location>
        <begin position="103"/>
        <end position="126"/>
    </location>
</feature>
<keyword evidence="3" id="KW-0862">Zinc</keyword>
<evidence type="ECO:0000313" key="8">
    <source>
        <dbReference type="EMBL" id="KAK2822352.1"/>
    </source>
</evidence>
<dbReference type="AlphaFoldDB" id="A0AA88J8U7"/>
<feature type="transmembrane region" description="Helical" evidence="6">
    <location>
        <begin position="170"/>
        <end position="193"/>
    </location>
</feature>
<keyword evidence="2 4" id="KW-0863">Zinc-finger</keyword>
<evidence type="ECO:0000259" key="7">
    <source>
        <dbReference type="PROSITE" id="PS50089"/>
    </source>
</evidence>
<keyword evidence="1" id="KW-0479">Metal-binding</keyword>
<dbReference type="Pfam" id="PF13445">
    <property type="entry name" value="zf-RING_UBOX"/>
    <property type="match status" value="1"/>
</dbReference>
<proteinExistence type="predicted"/>
<feature type="domain" description="RING-type" evidence="7">
    <location>
        <begin position="29"/>
        <end position="76"/>
    </location>
</feature>
<dbReference type="InterPro" id="IPR051435">
    <property type="entry name" value="RING_finger_E3_ubiq-ligases"/>
</dbReference>
<dbReference type="PROSITE" id="PS50089">
    <property type="entry name" value="ZF_RING_2"/>
    <property type="match status" value="1"/>
</dbReference>
<keyword evidence="6" id="KW-0472">Membrane</keyword>
<sequence length="227" mass="24559">MAEAGGTGGRRASAPPDGTDPVPSEEHECKICYNDFDLGRHSPKLLDCSHTFCRECLDALHSMEGRGRRIGCPVCRQRTPVPENRVHNLPDNSAVAEALPLETSVSSSNTNRQTGAHDRSSSGGGCSQTCQKVAFTTGCVCAIFSFLSMVVLLFLGLIFVHNFNKSSSSVGPVCLFVASVLALVSLILTWLLCMMKYRPETGANPRRLRRNLAVGKSFGWLPSQKSN</sequence>
<dbReference type="GO" id="GO:0008270">
    <property type="term" value="F:zinc ion binding"/>
    <property type="evidence" value="ECO:0007669"/>
    <property type="project" value="UniProtKB-KW"/>
</dbReference>